<dbReference type="STRING" id="29529.SAMN04488122_2787"/>
<sequence length="192" mass="21790">MTIPFEIHLTVDGLPAEETNAFVQCCTLEGAKPLLMELSRGACIRQPMLTKVLYATSLDTVLTDTDMLCGRLLSAGYTVNRVKIEIPADQAATWQEPALYFEWHGKINYVQPAALLQLCEKQEVHLSVNSLRNDPDTRFITLREYGPEPLFRERVSRLTEVLGSGGWELYKQQAEYCVYDTNVMLDKGWLTK</sequence>
<gene>
    <name evidence="1" type="ORF">SAMN04488122_2787</name>
</gene>
<protein>
    <submittedName>
        <fullName evidence="1">Uncharacterized protein</fullName>
    </submittedName>
</protein>
<accession>A0A1I0RFX6</accession>
<dbReference type="EMBL" id="FOJG01000001">
    <property type="protein sequence ID" value="SEW39818.1"/>
    <property type="molecule type" value="Genomic_DNA"/>
</dbReference>
<proteinExistence type="predicted"/>
<keyword evidence="2" id="KW-1185">Reference proteome</keyword>
<evidence type="ECO:0000313" key="1">
    <source>
        <dbReference type="EMBL" id="SEW39818.1"/>
    </source>
</evidence>
<dbReference type="AlphaFoldDB" id="A0A1I0RFX6"/>
<dbReference type="RefSeq" id="WP_089895638.1">
    <property type="nucleotide sequence ID" value="NZ_FOJG01000001.1"/>
</dbReference>
<organism evidence="1 2">
    <name type="scientific">Chitinophaga arvensicola</name>
    <dbReference type="NCBI Taxonomy" id="29529"/>
    <lineage>
        <taxon>Bacteria</taxon>
        <taxon>Pseudomonadati</taxon>
        <taxon>Bacteroidota</taxon>
        <taxon>Chitinophagia</taxon>
        <taxon>Chitinophagales</taxon>
        <taxon>Chitinophagaceae</taxon>
        <taxon>Chitinophaga</taxon>
    </lineage>
</organism>
<dbReference type="Proteomes" id="UP000199310">
    <property type="component" value="Unassembled WGS sequence"/>
</dbReference>
<dbReference type="OrthoDB" id="2580232at2"/>
<name>A0A1I0RFX6_9BACT</name>
<evidence type="ECO:0000313" key="2">
    <source>
        <dbReference type="Proteomes" id="UP000199310"/>
    </source>
</evidence>
<reference evidence="2" key="1">
    <citation type="submission" date="2016-10" db="EMBL/GenBank/DDBJ databases">
        <authorList>
            <person name="Varghese N."/>
            <person name="Submissions S."/>
        </authorList>
    </citation>
    <scope>NUCLEOTIDE SEQUENCE [LARGE SCALE GENOMIC DNA]</scope>
    <source>
        <strain evidence="2">DSM 3695</strain>
    </source>
</reference>